<name>A0A2H3DSH7_ARMGA</name>
<dbReference type="InParanoid" id="A0A2H3DSH7"/>
<dbReference type="EMBL" id="KZ293648">
    <property type="protein sequence ID" value="PBK98169.1"/>
    <property type="molecule type" value="Genomic_DNA"/>
</dbReference>
<keyword evidence="2" id="KW-1185">Reference proteome</keyword>
<protein>
    <submittedName>
        <fullName evidence="1">Uncharacterized protein</fullName>
    </submittedName>
</protein>
<evidence type="ECO:0000313" key="1">
    <source>
        <dbReference type="EMBL" id="PBK98169.1"/>
    </source>
</evidence>
<dbReference type="AlphaFoldDB" id="A0A2H3DSH7"/>
<dbReference type="Proteomes" id="UP000217790">
    <property type="component" value="Unassembled WGS sequence"/>
</dbReference>
<sequence>MAHRSTYAAEFIDKRGHSPVYLPTATICTMVSSHFESDETEARIWDRKRKPRVCKGNGNGAGDKRTGWVARHGGASCRTVGGWAAAGLAGAFVAGHQIARTVPGSDWQRRRTGGRCNVAKVMHAKRVIFNRG</sequence>
<proteinExistence type="predicted"/>
<organism evidence="1 2">
    <name type="scientific">Armillaria gallica</name>
    <name type="common">Bulbous honey fungus</name>
    <name type="synonym">Armillaria bulbosa</name>
    <dbReference type="NCBI Taxonomy" id="47427"/>
    <lineage>
        <taxon>Eukaryota</taxon>
        <taxon>Fungi</taxon>
        <taxon>Dikarya</taxon>
        <taxon>Basidiomycota</taxon>
        <taxon>Agaricomycotina</taxon>
        <taxon>Agaricomycetes</taxon>
        <taxon>Agaricomycetidae</taxon>
        <taxon>Agaricales</taxon>
        <taxon>Marasmiineae</taxon>
        <taxon>Physalacriaceae</taxon>
        <taxon>Armillaria</taxon>
    </lineage>
</organism>
<evidence type="ECO:0000313" key="2">
    <source>
        <dbReference type="Proteomes" id="UP000217790"/>
    </source>
</evidence>
<accession>A0A2H3DSH7</accession>
<gene>
    <name evidence="1" type="ORF">ARMGADRAFT_569339</name>
</gene>
<reference evidence="2" key="1">
    <citation type="journal article" date="2017" name="Nat. Ecol. Evol.">
        <title>Genome expansion and lineage-specific genetic innovations in the forest pathogenic fungi Armillaria.</title>
        <authorList>
            <person name="Sipos G."/>
            <person name="Prasanna A.N."/>
            <person name="Walter M.C."/>
            <person name="O'Connor E."/>
            <person name="Balint B."/>
            <person name="Krizsan K."/>
            <person name="Kiss B."/>
            <person name="Hess J."/>
            <person name="Varga T."/>
            <person name="Slot J."/>
            <person name="Riley R."/>
            <person name="Boka B."/>
            <person name="Rigling D."/>
            <person name="Barry K."/>
            <person name="Lee J."/>
            <person name="Mihaltcheva S."/>
            <person name="LaButti K."/>
            <person name="Lipzen A."/>
            <person name="Waldron R."/>
            <person name="Moloney N.M."/>
            <person name="Sperisen C."/>
            <person name="Kredics L."/>
            <person name="Vagvoelgyi C."/>
            <person name="Patrignani A."/>
            <person name="Fitzpatrick D."/>
            <person name="Nagy I."/>
            <person name="Doyle S."/>
            <person name="Anderson J.B."/>
            <person name="Grigoriev I.V."/>
            <person name="Gueldener U."/>
            <person name="Muensterkoetter M."/>
            <person name="Nagy L.G."/>
        </authorList>
    </citation>
    <scope>NUCLEOTIDE SEQUENCE [LARGE SCALE GENOMIC DNA]</scope>
    <source>
        <strain evidence="2">Ar21-2</strain>
    </source>
</reference>